<evidence type="ECO:0000256" key="1">
    <source>
        <dbReference type="SAM" id="Phobius"/>
    </source>
</evidence>
<name>A0A9D2C8E6_9FIRM</name>
<accession>A0A9D2C8E6</accession>
<comment type="caution">
    <text evidence="2">The sequence shown here is derived from an EMBL/GenBank/DDBJ whole genome shotgun (WGS) entry which is preliminary data.</text>
</comment>
<feature type="transmembrane region" description="Helical" evidence="1">
    <location>
        <begin position="31"/>
        <end position="51"/>
    </location>
</feature>
<feature type="transmembrane region" description="Helical" evidence="1">
    <location>
        <begin position="106"/>
        <end position="133"/>
    </location>
</feature>
<proteinExistence type="predicted"/>
<dbReference type="InterPro" id="IPR010390">
    <property type="entry name" value="ABC-2_transporter-like"/>
</dbReference>
<feature type="transmembrane region" description="Helical" evidence="1">
    <location>
        <begin position="153"/>
        <end position="178"/>
    </location>
</feature>
<reference evidence="2" key="1">
    <citation type="journal article" date="2021" name="PeerJ">
        <title>Extensive microbial diversity within the chicken gut microbiome revealed by metagenomics and culture.</title>
        <authorList>
            <person name="Gilroy R."/>
            <person name="Ravi A."/>
            <person name="Getino M."/>
            <person name="Pursley I."/>
            <person name="Horton D.L."/>
            <person name="Alikhan N.F."/>
            <person name="Baker D."/>
            <person name="Gharbi K."/>
            <person name="Hall N."/>
            <person name="Watson M."/>
            <person name="Adriaenssens E.M."/>
            <person name="Foster-Nyarko E."/>
            <person name="Jarju S."/>
            <person name="Secka A."/>
            <person name="Antonio M."/>
            <person name="Oren A."/>
            <person name="Chaudhuri R.R."/>
            <person name="La Ragione R."/>
            <person name="Hildebrand F."/>
            <person name="Pallen M.J."/>
        </authorList>
    </citation>
    <scope>NUCLEOTIDE SEQUENCE</scope>
    <source>
        <strain evidence="2">ChiSxjej3B15-24422</strain>
    </source>
</reference>
<dbReference type="AlphaFoldDB" id="A0A9D2C8E6"/>
<dbReference type="Pfam" id="PF06182">
    <property type="entry name" value="ABC2_membrane_6"/>
    <property type="match status" value="1"/>
</dbReference>
<dbReference type="EMBL" id="DXDD01000153">
    <property type="protein sequence ID" value="HIY61451.1"/>
    <property type="molecule type" value="Genomic_DNA"/>
</dbReference>
<sequence length="271" mass="30100">MKEKLRFYLGVYGCKYRLEIRAELAGFSRTFCWLLMIPLSYLSAFYVLLVIVEESGGLNGWGSGEAAFLFGLSMFSHGLQDLFFIRTRVMGELIQEGEFDRMLLTPLGIFTQFCFRGLNLCGLYDLIPGILVFGWGCRKTGFYWNAGNVLSVAAVIAGGTMISLSLYTITGCLAFWFAESEALEDLNIRLIGKMTAYPLTIYPKALQMVFTFLIPLGFISFYPACGFLGKKSAMDRMLPIPLETPALSLLAGLAGLAAARALLLLCVRRRL</sequence>
<keyword evidence="1" id="KW-0812">Transmembrane</keyword>
<organism evidence="2 3">
    <name type="scientific">Candidatus Eisenbergiella pullistercoris</name>
    <dbReference type="NCBI Taxonomy" id="2838555"/>
    <lineage>
        <taxon>Bacteria</taxon>
        <taxon>Bacillati</taxon>
        <taxon>Bacillota</taxon>
        <taxon>Clostridia</taxon>
        <taxon>Lachnospirales</taxon>
        <taxon>Lachnospiraceae</taxon>
        <taxon>Eisenbergiella</taxon>
    </lineage>
</organism>
<keyword evidence="1" id="KW-0472">Membrane</keyword>
<keyword evidence="1" id="KW-1133">Transmembrane helix</keyword>
<reference evidence="2" key="2">
    <citation type="submission" date="2021-04" db="EMBL/GenBank/DDBJ databases">
        <authorList>
            <person name="Gilroy R."/>
        </authorList>
    </citation>
    <scope>NUCLEOTIDE SEQUENCE</scope>
    <source>
        <strain evidence="2">ChiSxjej3B15-24422</strain>
    </source>
</reference>
<evidence type="ECO:0000313" key="3">
    <source>
        <dbReference type="Proteomes" id="UP000824007"/>
    </source>
</evidence>
<dbReference type="Proteomes" id="UP000824007">
    <property type="component" value="Unassembled WGS sequence"/>
</dbReference>
<dbReference type="PANTHER" id="PTHR36833">
    <property type="entry name" value="SLR0610 PROTEIN-RELATED"/>
    <property type="match status" value="1"/>
</dbReference>
<feature type="transmembrane region" description="Helical" evidence="1">
    <location>
        <begin position="199"/>
        <end position="224"/>
    </location>
</feature>
<dbReference type="PANTHER" id="PTHR36833:SF1">
    <property type="entry name" value="INTEGRAL MEMBRANE TRANSPORT PROTEIN"/>
    <property type="match status" value="1"/>
</dbReference>
<protein>
    <submittedName>
        <fullName evidence="2">ABC transporter permease</fullName>
    </submittedName>
</protein>
<gene>
    <name evidence="2" type="ORF">H9831_12370</name>
</gene>
<evidence type="ECO:0000313" key="2">
    <source>
        <dbReference type="EMBL" id="HIY61451.1"/>
    </source>
</evidence>